<accession>A0A3P1SGL7</accession>
<evidence type="ECO:0000313" key="2">
    <source>
        <dbReference type="Proteomes" id="UP000280444"/>
    </source>
</evidence>
<dbReference type="OrthoDB" id="3266589at2"/>
<reference evidence="1 2" key="1">
    <citation type="submission" date="2018-11" db="EMBL/GenBank/DDBJ databases">
        <title>Genomes From Bacteria Associated with the Canine Oral Cavity: a Test Case for Automated Genome-Based Taxonomic Assignment.</title>
        <authorList>
            <person name="Coil D.A."/>
            <person name="Jospin G."/>
            <person name="Darling A.E."/>
            <person name="Wallis C."/>
            <person name="Davis I.J."/>
            <person name="Harris S."/>
            <person name="Eisen J.A."/>
            <person name="Holcombe L.J."/>
            <person name="O'Flynn C."/>
        </authorList>
    </citation>
    <scope>NUCLEOTIDE SEQUENCE [LARGE SCALE GENOMIC DNA]</scope>
    <source>
        <strain evidence="1 2">OH770</strain>
    </source>
</reference>
<dbReference type="RefSeq" id="WP_124867421.1">
    <property type="nucleotide sequence ID" value="NZ_RQZF01000001.1"/>
</dbReference>
<dbReference type="AlphaFoldDB" id="A0A3P1SGL7"/>
<gene>
    <name evidence="1" type="ORF">EII11_00195</name>
</gene>
<evidence type="ECO:0000313" key="1">
    <source>
        <dbReference type="EMBL" id="RRC96137.1"/>
    </source>
</evidence>
<comment type="caution">
    <text evidence="1">The sequence shown here is derived from an EMBL/GenBank/DDBJ whole genome shotgun (WGS) entry which is preliminary data.</text>
</comment>
<organism evidence="1 2">
    <name type="scientific">Schaalia canis</name>
    <dbReference type="NCBI Taxonomy" id="100469"/>
    <lineage>
        <taxon>Bacteria</taxon>
        <taxon>Bacillati</taxon>
        <taxon>Actinomycetota</taxon>
        <taxon>Actinomycetes</taxon>
        <taxon>Actinomycetales</taxon>
        <taxon>Actinomycetaceae</taxon>
        <taxon>Schaalia</taxon>
    </lineage>
</organism>
<proteinExistence type="predicted"/>
<keyword evidence="2" id="KW-1185">Reference proteome</keyword>
<name>A0A3P1SGL7_9ACTO</name>
<protein>
    <submittedName>
        <fullName evidence="1">Uncharacterized protein</fullName>
    </submittedName>
</protein>
<sequence length="177" mass="19033">MAQENVHRLAHARDILMGAHNAMGIAQTRPDLQLASKSGRKTPPGTIYFISGAQKDFNDALLDCATPLSWVAVAALPEIGWQRLSEQGLNLDRVVIIPELDVLGERVLYILASAMDILCVGDVPLSAQGRKRIAAKARQKGCLILSATPWQGLSRPFPQTSQAVDAAGHLSSRMVGT</sequence>
<dbReference type="EMBL" id="RQZF01000001">
    <property type="protein sequence ID" value="RRC96137.1"/>
    <property type="molecule type" value="Genomic_DNA"/>
</dbReference>
<dbReference type="Proteomes" id="UP000280444">
    <property type="component" value="Unassembled WGS sequence"/>
</dbReference>